<dbReference type="EMBL" id="CADCUY010000122">
    <property type="protein sequence ID" value="CAA9394803.1"/>
    <property type="molecule type" value="Genomic_DNA"/>
</dbReference>
<evidence type="ECO:0000256" key="1">
    <source>
        <dbReference type="SAM" id="MobiDB-lite"/>
    </source>
</evidence>
<reference evidence="3" key="1">
    <citation type="submission" date="2020-02" db="EMBL/GenBank/DDBJ databases">
        <authorList>
            <person name="Meier V. D."/>
        </authorList>
    </citation>
    <scope>NUCLEOTIDE SEQUENCE</scope>
    <source>
        <strain evidence="3">AVDCRST_MAG35</strain>
    </source>
</reference>
<dbReference type="PROSITE" id="PS51257">
    <property type="entry name" value="PROKAR_LIPOPROTEIN"/>
    <property type="match status" value="1"/>
</dbReference>
<dbReference type="AlphaFoldDB" id="A0A6J4NVA3"/>
<accession>A0A6J4NVA3</accession>
<gene>
    <name evidence="3" type="ORF">AVDCRST_MAG35-579</name>
</gene>
<organism evidence="3">
    <name type="scientific">uncultured Quadrisphaera sp</name>
    <dbReference type="NCBI Taxonomy" id="904978"/>
    <lineage>
        <taxon>Bacteria</taxon>
        <taxon>Bacillati</taxon>
        <taxon>Actinomycetota</taxon>
        <taxon>Actinomycetes</taxon>
        <taxon>Kineosporiales</taxon>
        <taxon>Kineosporiaceae</taxon>
        <taxon>Quadrisphaera</taxon>
        <taxon>environmental samples</taxon>
    </lineage>
</organism>
<proteinExistence type="predicted"/>
<name>A0A6J4NVA3_9ACTN</name>
<feature type="signal peptide" evidence="2">
    <location>
        <begin position="1"/>
        <end position="26"/>
    </location>
</feature>
<feature type="region of interest" description="Disordered" evidence="1">
    <location>
        <begin position="26"/>
        <end position="45"/>
    </location>
</feature>
<sequence>MTAPRSALSRLLVGGLLLLVTGCSGADDDPPAPEPTREVQPASAGRPVTVRLITPLACSAVPLGSARFEPLVVGDAEAEQVEPCQDGPHAGTTTYVFSVRVPGNGLVTVAPGDQPAATVDAAQALATGVVTIRYAQAGAGRYVVAATDHRDTTTAMESAPPA</sequence>
<feature type="chain" id="PRO_5027115168" description="Lipoprotein" evidence="2">
    <location>
        <begin position="27"/>
        <end position="162"/>
    </location>
</feature>
<keyword evidence="2" id="KW-0732">Signal</keyword>
<evidence type="ECO:0000313" key="3">
    <source>
        <dbReference type="EMBL" id="CAA9394803.1"/>
    </source>
</evidence>
<evidence type="ECO:0008006" key="4">
    <source>
        <dbReference type="Google" id="ProtNLM"/>
    </source>
</evidence>
<protein>
    <recommendedName>
        <fullName evidence="4">Lipoprotein</fullName>
    </recommendedName>
</protein>
<evidence type="ECO:0000256" key="2">
    <source>
        <dbReference type="SAM" id="SignalP"/>
    </source>
</evidence>